<evidence type="ECO:0000256" key="2">
    <source>
        <dbReference type="SAM" id="Coils"/>
    </source>
</evidence>
<keyword evidence="4" id="KW-1185">Reference proteome</keyword>
<evidence type="ECO:0000313" key="4">
    <source>
        <dbReference type="Proteomes" id="UP000092695"/>
    </source>
</evidence>
<reference evidence="3 4" key="1">
    <citation type="submission" date="2016-06" db="EMBL/GenBank/DDBJ databases">
        <title>Complete genome sequence of a deep-branching marine Gamma Proteobacterium Woeseia oceani type strain XK5.</title>
        <authorList>
            <person name="Mu D."/>
            <person name="Du Z."/>
        </authorList>
    </citation>
    <scope>NUCLEOTIDE SEQUENCE [LARGE SCALE GENOMIC DNA]</scope>
    <source>
        <strain evidence="3 4">XK5</strain>
    </source>
</reference>
<dbReference type="EMBL" id="CP016268">
    <property type="protein sequence ID" value="ANO52010.1"/>
    <property type="molecule type" value="Genomic_DNA"/>
</dbReference>
<keyword evidence="2" id="KW-0175">Coiled coil</keyword>
<dbReference type="Pfam" id="PF04102">
    <property type="entry name" value="SlyX"/>
    <property type="match status" value="1"/>
</dbReference>
<dbReference type="KEGG" id="woc:BA177_13105"/>
<dbReference type="Proteomes" id="UP000092695">
    <property type="component" value="Chromosome"/>
</dbReference>
<comment type="similarity">
    <text evidence="1">Belongs to the SlyX family.</text>
</comment>
<dbReference type="PANTHER" id="PTHR36508:SF1">
    <property type="entry name" value="PROTEIN SLYX"/>
    <property type="match status" value="1"/>
</dbReference>
<dbReference type="HAMAP" id="MF_00715">
    <property type="entry name" value="SlyX"/>
    <property type="match status" value="1"/>
</dbReference>
<gene>
    <name evidence="1" type="primary">slyX</name>
    <name evidence="3" type="ORF">BA177_13105</name>
</gene>
<evidence type="ECO:0000256" key="1">
    <source>
        <dbReference type="HAMAP-Rule" id="MF_00715"/>
    </source>
</evidence>
<dbReference type="OrthoDB" id="8606883at2"/>
<sequence length="69" mass="7872">MDEQRIIEIETKLAYQEVMLGELNQVLTDQQSQLTRLERLSARLIERLQSMAANGEGADDGGDERPPHY</sequence>
<feature type="coiled-coil region" evidence="2">
    <location>
        <begin position="20"/>
        <end position="54"/>
    </location>
</feature>
<organism evidence="3 4">
    <name type="scientific">Woeseia oceani</name>
    <dbReference type="NCBI Taxonomy" id="1548547"/>
    <lineage>
        <taxon>Bacteria</taxon>
        <taxon>Pseudomonadati</taxon>
        <taxon>Pseudomonadota</taxon>
        <taxon>Gammaproteobacteria</taxon>
        <taxon>Woeseiales</taxon>
        <taxon>Woeseiaceae</taxon>
        <taxon>Woeseia</taxon>
    </lineage>
</organism>
<proteinExistence type="inferred from homology"/>
<evidence type="ECO:0000313" key="3">
    <source>
        <dbReference type="EMBL" id="ANO52010.1"/>
    </source>
</evidence>
<dbReference type="STRING" id="1548547.BA177_13105"/>
<accession>A0A193LHL1</accession>
<name>A0A193LHL1_9GAMM</name>
<dbReference type="RefSeq" id="WP_068616906.1">
    <property type="nucleotide sequence ID" value="NZ_CP016268.1"/>
</dbReference>
<dbReference type="AlphaFoldDB" id="A0A193LHL1"/>
<dbReference type="PANTHER" id="PTHR36508">
    <property type="entry name" value="PROTEIN SLYX"/>
    <property type="match status" value="1"/>
</dbReference>
<dbReference type="InterPro" id="IPR007236">
    <property type="entry name" value="SlyX"/>
</dbReference>
<dbReference type="Gene3D" id="1.20.5.300">
    <property type="match status" value="1"/>
</dbReference>
<protein>
    <recommendedName>
        <fullName evidence="1">Protein SlyX homolog</fullName>
    </recommendedName>
</protein>